<dbReference type="EMBL" id="CP015136">
    <property type="protein sequence ID" value="AMY12619.1"/>
    <property type="molecule type" value="Genomic_DNA"/>
</dbReference>
<dbReference type="RefSeq" id="WP_110174060.1">
    <property type="nucleotide sequence ID" value="NZ_CP015136.1"/>
</dbReference>
<evidence type="ECO:0000313" key="1">
    <source>
        <dbReference type="EMBL" id="AMY12619.1"/>
    </source>
</evidence>
<dbReference type="Proteomes" id="UP000076079">
    <property type="component" value="Chromosome"/>
</dbReference>
<dbReference type="KEGG" id="abac:LuPra_05900"/>
<name>A0A143PXU6_LUTPR</name>
<protein>
    <recommendedName>
        <fullName evidence="3">SpoVG</fullName>
    </recommendedName>
</protein>
<organism evidence="1 2">
    <name type="scientific">Luteitalea pratensis</name>
    <dbReference type="NCBI Taxonomy" id="1855912"/>
    <lineage>
        <taxon>Bacteria</taxon>
        <taxon>Pseudomonadati</taxon>
        <taxon>Acidobacteriota</taxon>
        <taxon>Vicinamibacteria</taxon>
        <taxon>Vicinamibacterales</taxon>
        <taxon>Vicinamibacteraceae</taxon>
        <taxon>Luteitalea</taxon>
    </lineage>
</organism>
<gene>
    <name evidence="1" type="ORF">LuPra_05900</name>
</gene>
<evidence type="ECO:0000313" key="2">
    <source>
        <dbReference type="Proteomes" id="UP000076079"/>
    </source>
</evidence>
<accession>A0A143PXU6</accession>
<reference evidence="2" key="2">
    <citation type="submission" date="2016-04" db="EMBL/GenBank/DDBJ databases">
        <title>First Complete Genome Sequence of a Subdivision 6 Acidobacterium.</title>
        <authorList>
            <person name="Huang S."/>
            <person name="Vieira S."/>
            <person name="Bunk B."/>
            <person name="Riedel T."/>
            <person name="Sproeer C."/>
            <person name="Overmann J."/>
        </authorList>
    </citation>
    <scope>NUCLEOTIDE SEQUENCE [LARGE SCALE GENOMIC DNA]</scope>
    <source>
        <strain evidence="2">DSM 100886 HEG_-6_39</strain>
    </source>
</reference>
<dbReference type="AlphaFoldDB" id="A0A143PXU6"/>
<proteinExistence type="predicted"/>
<sequence>MTVKIVAANEQASPAGKLADAELHFVEGALNGLKLIGFSVWERRSPSGRRNVTFPARTYSVNGERRSYALLRPIADQDAQDKVRDVILAAYVEHEAQNALAR</sequence>
<keyword evidence="2" id="KW-1185">Reference proteome</keyword>
<evidence type="ECO:0008006" key="3">
    <source>
        <dbReference type="Google" id="ProtNLM"/>
    </source>
</evidence>
<reference evidence="1 2" key="1">
    <citation type="journal article" date="2016" name="Genome Announc.">
        <title>First Complete Genome Sequence of a Subdivision 6 Acidobacterium Strain.</title>
        <authorList>
            <person name="Huang S."/>
            <person name="Vieira S."/>
            <person name="Bunk B."/>
            <person name="Riedel T."/>
            <person name="Sproer C."/>
            <person name="Overmann J."/>
        </authorList>
    </citation>
    <scope>NUCLEOTIDE SEQUENCE [LARGE SCALE GENOMIC DNA]</scope>
    <source>
        <strain evidence="2">DSM 100886 HEG_-6_39</strain>
    </source>
</reference>